<dbReference type="GO" id="GO:0005886">
    <property type="term" value="C:plasma membrane"/>
    <property type="evidence" value="ECO:0007669"/>
    <property type="project" value="TreeGrafter"/>
</dbReference>
<reference evidence="7 8" key="1">
    <citation type="journal article" date="2008" name="PLoS Genet.">
        <title>Genomic islands in the pathogenic filamentous fungus Aspergillus fumigatus.</title>
        <authorList>
            <person name="Fedorova N.D."/>
            <person name="Khaldi N."/>
            <person name="Joardar V.S."/>
            <person name="Maiti R."/>
            <person name="Amedeo P."/>
            <person name="Anderson M.J."/>
            <person name="Crabtree J."/>
            <person name="Silva J.C."/>
            <person name="Badger J.H."/>
            <person name="Albarraq A."/>
            <person name="Angiuoli S."/>
            <person name="Bussey H."/>
            <person name="Bowyer P."/>
            <person name="Cotty P.J."/>
            <person name="Dyer P.S."/>
            <person name="Egan A."/>
            <person name="Galens K."/>
            <person name="Fraser-Liggett C.M."/>
            <person name="Haas B.J."/>
            <person name="Inman J.M."/>
            <person name="Kent R."/>
            <person name="Lemieux S."/>
            <person name="Malavazi I."/>
            <person name="Orvis J."/>
            <person name="Roemer T."/>
            <person name="Ronning C.M."/>
            <person name="Sundaram J.P."/>
            <person name="Sutton G."/>
            <person name="Turner G."/>
            <person name="Venter J.C."/>
            <person name="White O.R."/>
            <person name="Whitty B.R."/>
            <person name="Youngman P."/>
            <person name="Wolfe K.H."/>
            <person name="Goldman G.H."/>
            <person name="Wortman J.R."/>
            <person name="Jiang B."/>
            <person name="Denning D.W."/>
            <person name="Nierman W.C."/>
        </authorList>
    </citation>
    <scope>NUCLEOTIDE SEQUENCE [LARGE SCALE GENOMIC DNA]</scope>
    <source>
        <strain evidence="8">ATCC 1007 / CBS 513.65 / DSM 816 / NCTC 3887 / NRRL 1</strain>
    </source>
</reference>
<keyword evidence="8" id="KW-1185">Reference proteome</keyword>
<keyword evidence="4 6" id="KW-0472">Membrane</keyword>
<feature type="transmembrane region" description="Helical" evidence="6">
    <location>
        <begin position="422"/>
        <end position="443"/>
    </location>
</feature>
<dbReference type="PANTHER" id="PTHR23501">
    <property type="entry name" value="MAJOR FACILITATOR SUPERFAMILY"/>
    <property type="match status" value="1"/>
</dbReference>
<feature type="transmembrane region" description="Helical" evidence="6">
    <location>
        <begin position="118"/>
        <end position="138"/>
    </location>
</feature>
<evidence type="ECO:0000256" key="5">
    <source>
        <dbReference type="SAM" id="MobiDB-lite"/>
    </source>
</evidence>
<feature type="transmembrane region" description="Helical" evidence="6">
    <location>
        <begin position="150"/>
        <end position="172"/>
    </location>
</feature>
<dbReference type="KEGG" id="act:ACLA_060980"/>
<evidence type="ECO:0000256" key="3">
    <source>
        <dbReference type="ARBA" id="ARBA00022989"/>
    </source>
</evidence>
<dbReference type="RefSeq" id="XP_001273564.1">
    <property type="nucleotide sequence ID" value="XM_001273563.1"/>
</dbReference>
<dbReference type="PANTHER" id="PTHR23501:SF55">
    <property type="entry name" value="SIDEROPHORE IRON TRANSPORTER, PUTATIVE (AFU_ORTHOLOGUE AFUA_3G03440)-RELATED"/>
    <property type="match status" value="1"/>
</dbReference>
<feature type="transmembrane region" description="Helical" evidence="6">
    <location>
        <begin position="384"/>
        <end position="402"/>
    </location>
</feature>
<organism evidence="7 8">
    <name type="scientific">Aspergillus clavatus (strain ATCC 1007 / CBS 513.65 / DSM 816 / NCTC 3887 / NRRL 1 / QM 1276 / 107)</name>
    <dbReference type="NCBI Taxonomy" id="344612"/>
    <lineage>
        <taxon>Eukaryota</taxon>
        <taxon>Fungi</taxon>
        <taxon>Dikarya</taxon>
        <taxon>Ascomycota</taxon>
        <taxon>Pezizomycotina</taxon>
        <taxon>Eurotiomycetes</taxon>
        <taxon>Eurotiomycetidae</taxon>
        <taxon>Eurotiales</taxon>
        <taxon>Aspergillaceae</taxon>
        <taxon>Aspergillus</taxon>
        <taxon>Aspergillus subgen. Fumigati</taxon>
    </lineage>
</organism>
<feature type="transmembrane region" description="Helical" evidence="6">
    <location>
        <begin position="306"/>
        <end position="332"/>
    </location>
</feature>
<evidence type="ECO:0000313" key="7">
    <source>
        <dbReference type="EMBL" id="EAW12138.1"/>
    </source>
</evidence>
<dbReference type="OrthoDB" id="4078873at2759"/>
<dbReference type="Pfam" id="PF07690">
    <property type="entry name" value="MFS_1"/>
    <property type="match status" value="1"/>
</dbReference>
<feature type="transmembrane region" description="Helical" evidence="6">
    <location>
        <begin position="344"/>
        <end position="364"/>
    </location>
</feature>
<proteinExistence type="predicted"/>
<dbReference type="InterPro" id="IPR036259">
    <property type="entry name" value="MFS_trans_sf"/>
</dbReference>
<feature type="transmembrane region" description="Helical" evidence="6">
    <location>
        <begin position="475"/>
        <end position="502"/>
    </location>
</feature>
<name>A1CC81_ASPCL</name>
<feature type="transmembrane region" description="Helical" evidence="6">
    <location>
        <begin position="590"/>
        <end position="608"/>
    </location>
</feature>
<dbReference type="HOGENOM" id="CLU_012970_1_0_1"/>
<sequence>MPSSWQKKFFQSADSAATDVPSTSQPPLDYGATTMEGATMPGSKGAVEVVNSDASEEVPDEKAQAGVKEAEAITLTWTKASLAAAYILMWSLYCVNAFQSSITGNLSSYVTSGFESHSLIPVIYIVSSAMSAATYMPLAKILNLWDRSVGFLLMVIIATIGLILSATCHNIATYCASQVFYSVGFAGIIFSIDVITIDTSSLRDRGLAFAFTSSPYIITAFAGPAAAEQFYESNWRWAYGCFAIVLPVMATPMFVLLRWAYGCFAIVLPVMATPMFVLLRWNRSKAKKMGVLQEREPSGRTWIQSIIFYVIEFDLLGVILLAAGLVLFLLPFSIAGSAEDDWRTAHIIVMLVIGVACLIAFALVERFVAPVPFLPWPILASRTVLGACLVDVCYQIAYYCWFDYYSSYLQVVYGTSITVSGYIVHIFDVVSGVWLICVGLLIRKTGRFRWLLFAAVPLYLLGEGLMIYFRKPNWSVGYTIMCQIFIAFAGGTMIICQQVAVLSATDHNNAASALAFLNVFGTMGSAVGSSISGAIWTHTLPGALQRLLPEAELPNWESIYEDLAVQLSYERGSAARQAIALAYADAQSKMLIAGTCIMALSLIWMFVIRDIKLTNSTQTKGVLF</sequence>
<dbReference type="GO" id="GO:0022857">
    <property type="term" value="F:transmembrane transporter activity"/>
    <property type="evidence" value="ECO:0007669"/>
    <property type="project" value="InterPro"/>
</dbReference>
<comment type="subcellular location">
    <subcellularLocation>
        <location evidence="1">Membrane</location>
        <topology evidence="1">Multi-pass membrane protein</topology>
    </subcellularLocation>
</comment>
<evidence type="ECO:0000256" key="2">
    <source>
        <dbReference type="ARBA" id="ARBA00022692"/>
    </source>
</evidence>
<feature type="compositionally biased region" description="Polar residues" evidence="5">
    <location>
        <begin position="12"/>
        <end position="26"/>
    </location>
</feature>
<feature type="transmembrane region" description="Helical" evidence="6">
    <location>
        <begin position="514"/>
        <end position="536"/>
    </location>
</feature>
<feature type="transmembrane region" description="Helical" evidence="6">
    <location>
        <begin position="178"/>
        <end position="195"/>
    </location>
</feature>
<dbReference type="Proteomes" id="UP000006701">
    <property type="component" value="Unassembled WGS sequence"/>
</dbReference>
<dbReference type="GeneID" id="4705728"/>
<dbReference type="VEuPathDB" id="FungiDB:ACLA_060980"/>
<feature type="transmembrane region" description="Helical" evidence="6">
    <location>
        <begin position="207"/>
        <end position="227"/>
    </location>
</feature>
<dbReference type="SUPFAM" id="SSF103473">
    <property type="entry name" value="MFS general substrate transporter"/>
    <property type="match status" value="1"/>
</dbReference>
<feature type="transmembrane region" description="Helical" evidence="6">
    <location>
        <begin position="259"/>
        <end position="279"/>
    </location>
</feature>
<accession>A1CC81</accession>
<evidence type="ECO:0000256" key="6">
    <source>
        <dbReference type="SAM" id="Phobius"/>
    </source>
</evidence>
<protein>
    <submittedName>
        <fullName evidence="7">Siderochrome-iron transporter, putative</fullName>
    </submittedName>
</protein>
<evidence type="ECO:0000313" key="8">
    <source>
        <dbReference type="Proteomes" id="UP000006701"/>
    </source>
</evidence>
<dbReference type="eggNOG" id="KOG0254">
    <property type="taxonomic scope" value="Eukaryota"/>
</dbReference>
<dbReference type="EMBL" id="DS027050">
    <property type="protein sequence ID" value="EAW12138.1"/>
    <property type="molecule type" value="Genomic_DNA"/>
</dbReference>
<keyword evidence="3 6" id="KW-1133">Transmembrane helix</keyword>
<dbReference type="Gene3D" id="1.20.1250.20">
    <property type="entry name" value="MFS general substrate transporter like domains"/>
    <property type="match status" value="2"/>
</dbReference>
<evidence type="ECO:0000256" key="4">
    <source>
        <dbReference type="ARBA" id="ARBA00023136"/>
    </source>
</evidence>
<keyword evidence="2 6" id="KW-0812">Transmembrane</keyword>
<feature type="transmembrane region" description="Helical" evidence="6">
    <location>
        <begin position="80"/>
        <end position="98"/>
    </location>
</feature>
<dbReference type="FunFam" id="1.20.1250.20:FF:000381">
    <property type="entry name" value="Siderophore iron transporter mirB"/>
    <property type="match status" value="1"/>
</dbReference>
<dbReference type="FunFam" id="1.20.1250.20:FF:000302">
    <property type="entry name" value="MFS siderochrome iron transporter MirB"/>
    <property type="match status" value="1"/>
</dbReference>
<dbReference type="AlphaFoldDB" id="A1CC81"/>
<feature type="region of interest" description="Disordered" evidence="5">
    <location>
        <begin position="1"/>
        <end position="43"/>
    </location>
</feature>
<evidence type="ECO:0000256" key="1">
    <source>
        <dbReference type="ARBA" id="ARBA00004141"/>
    </source>
</evidence>
<dbReference type="OMA" id="WTHTLPG"/>
<feature type="transmembrane region" description="Helical" evidence="6">
    <location>
        <begin position="450"/>
        <end position="469"/>
    </location>
</feature>
<gene>
    <name evidence="7" type="ORF">ACLA_060980</name>
</gene>
<dbReference type="InterPro" id="IPR011701">
    <property type="entry name" value="MFS"/>
</dbReference>